<dbReference type="EMBL" id="CM037617">
    <property type="protein sequence ID" value="KAH8004577.1"/>
    <property type="molecule type" value="Genomic_DNA"/>
</dbReference>
<accession>A0ACB8FGY3</accession>
<name>A0ACB8FGY3_9SAUR</name>
<comment type="caution">
    <text evidence="1">The sequence shown here is derived from an EMBL/GenBank/DDBJ whole genome shotgun (WGS) entry which is preliminary data.</text>
</comment>
<keyword evidence="2" id="KW-1185">Reference proteome</keyword>
<evidence type="ECO:0000313" key="1">
    <source>
        <dbReference type="EMBL" id="KAH8004577.1"/>
    </source>
</evidence>
<proteinExistence type="predicted"/>
<dbReference type="Proteomes" id="UP000827872">
    <property type="component" value="Linkage Group LG04"/>
</dbReference>
<gene>
    <name evidence="1" type="ORF">K3G42_015220</name>
</gene>
<reference evidence="1" key="1">
    <citation type="submission" date="2021-08" db="EMBL/GenBank/DDBJ databases">
        <title>The first chromosome-level gecko genome reveals the dynamic sex chromosomes of Neotropical dwarf geckos (Sphaerodactylidae: Sphaerodactylus).</title>
        <authorList>
            <person name="Pinto B.J."/>
            <person name="Keating S.E."/>
            <person name="Gamble T."/>
        </authorList>
    </citation>
    <scope>NUCLEOTIDE SEQUENCE</scope>
    <source>
        <strain evidence="1">TG3544</strain>
    </source>
</reference>
<sequence>MKKGHPPKIKKKLWPKIPMWQLLCTGVTPMLNLSLGGKYLQDWLLRDFRKICNNQLSPTVKAFNNTCRIFFLPGKSRLGLYDCISLAFLSSHCRDFPLQTALPCMEDQCFPGAFEHAEILSAEEVSAAVEKRLKEL</sequence>
<protein>
    <submittedName>
        <fullName evidence="1">Uncharacterized protein</fullName>
    </submittedName>
</protein>
<evidence type="ECO:0000313" key="2">
    <source>
        <dbReference type="Proteomes" id="UP000827872"/>
    </source>
</evidence>
<organism evidence="1 2">
    <name type="scientific">Sphaerodactylus townsendi</name>
    <dbReference type="NCBI Taxonomy" id="933632"/>
    <lineage>
        <taxon>Eukaryota</taxon>
        <taxon>Metazoa</taxon>
        <taxon>Chordata</taxon>
        <taxon>Craniata</taxon>
        <taxon>Vertebrata</taxon>
        <taxon>Euteleostomi</taxon>
        <taxon>Lepidosauria</taxon>
        <taxon>Squamata</taxon>
        <taxon>Bifurcata</taxon>
        <taxon>Gekkota</taxon>
        <taxon>Sphaerodactylidae</taxon>
        <taxon>Sphaerodactylus</taxon>
    </lineage>
</organism>